<dbReference type="Proteomes" id="UP000472260">
    <property type="component" value="Unassembled WGS sequence"/>
</dbReference>
<dbReference type="InterPro" id="IPR018120">
    <property type="entry name" value="Glyco_hydro_1_AS"/>
</dbReference>
<dbReference type="Gene3D" id="3.20.20.80">
    <property type="entry name" value="Glycosidases"/>
    <property type="match status" value="2"/>
</dbReference>
<evidence type="ECO:0000256" key="2">
    <source>
        <dbReference type="ARBA" id="ARBA00011738"/>
    </source>
</evidence>
<keyword evidence="7" id="KW-0472">Membrane</keyword>
<reference evidence="8" key="2">
    <citation type="submission" date="2025-09" db="UniProtKB">
        <authorList>
            <consortium name="Ensembl"/>
        </authorList>
    </citation>
    <scope>IDENTIFICATION</scope>
</reference>
<evidence type="ECO:0000256" key="1">
    <source>
        <dbReference type="ARBA" id="ARBA00010838"/>
    </source>
</evidence>
<organism evidence="8 9">
    <name type="scientific">Sinocyclocheilus anshuiensis</name>
    <dbReference type="NCBI Taxonomy" id="1608454"/>
    <lineage>
        <taxon>Eukaryota</taxon>
        <taxon>Metazoa</taxon>
        <taxon>Chordata</taxon>
        <taxon>Craniata</taxon>
        <taxon>Vertebrata</taxon>
        <taxon>Euteleostomi</taxon>
        <taxon>Actinopterygii</taxon>
        <taxon>Neopterygii</taxon>
        <taxon>Teleostei</taxon>
        <taxon>Ostariophysi</taxon>
        <taxon>Cypriniformes</taxon>
        <taxon>Cyprinidae</taxon>
        <taxon>Cyprininae</taxon>
        <taxon>Sinocyclocheilus</taxon>
    </lineage>
</organism>
<dbReference type="Pfam" id="PF00232">
    <property type="entry name" value="Glyco_hydro_1"/>
    <property type="match status" value="3"/>
</dbReference>
<dbReference type="FunFam" id="3.20.20.80:FF:000013">
    <property type="entry name" value="lactase-phlorizin hydrolase"/>
    <property type="match status" value="2"/>
</dbReference>
<evidence type="ECO:0000313" key="8">
    <source>
        <dbReference type="Ensembl" id="ENSSANP00000062444.1"/>
    </source>
</evidence>
<evidence type="ECO:0000256" key="6">
    <source>
        <dbReference type="PROSITE-ProRule" id="PRU10055"/>
    </source>
</evidence>
<keyword evidence="3" id="KW-0378">Hydrolase</keyword>
<feature type="active site" description="Nucleophile" evidence="6">
    <location>
        <position position="400"/>
    </location>
</feature>
<feature type="active site" description="Nucleophile" evidence="6">
    <location>
        <position position="847"/>
    </location>
</feature>
<keyword evidence="4" id="KW-0325">Glycoprotein</keyword>
<dbReference type="GO" id="GO:0005975">
    <property type="term" value="P:carbohydrate metabolic process"/>
    <property type="evidence" value="ECO:0007669"/>
    <property type="project" value="InterPro"/>
</dbReference>
<dbReference type="PRINTS" id="PR00131">
    <property type="entry name" value="GLHYDRLASE1"/>
</dbReference>
<dbReference type="GO" id="GO:0000016">
    <property type="term" value="F:lactase activity"/>
    <property type="evidence" value="ECO:0007669"/>
    <property type="project" value="TreeGrafter"/>
</dbReference>
<feature type="transmembrane region" description="Helical" evidence="7">
    <location>
        <begin position="1021"/>
        <end position="1045"/>
    </location>
</feature>
<dbReference type="AlphaFoldDB" id="A0A671PTD2"/>
<dbReference type="Ensembl" id="ENSSANT00000066391.1">
    <property type="protein sequence ID" value="ENSSANP00000062444.1"/>
    <property type="gene ID" value="ENSSANG00000031145.1"/>
</dbReference>
<accession>A0A671PTD2</accession>
<dbReference type="PANTHER" id="PTHR10353:SF38">
    <property type="entry name" value="LACTASE_PHLORIZIN HYDROLASE"/>
    <property type="match status" value="1"/>
</dbReference>
<keyword evidence="5" id="KW-0326">Glycosidase</keyword>
<dbReference type="InterPro" id="IPR017853">
    <property type="entry name" value="GH"/>
</dbReference>
<evidence type="ECO:0000313" key="9">
    <source>
        <dbReference type="Proteomes" id="UP000472260"/>
    </source>
</evidence>
<evidence type="ECO:0000256" key="7">
    <source>
        <dbReference type="SAM" id="Phobius"/>
    </source>
</evidence>
<keyword evidence="9" id="KW-1185">Reference proteome</keyword>
<evidence type="ECO:0000256" key="5">
    <source>
        <dbReference type="ARBA" id="ARBA00023295"/>
    </source>
</evidence>
<protein>
    <submittedName>
        <fullName evidence="8">Lactase</fullName>
    </submittedName>
</protein>
<keyword evidence="7" id="KW-0812">Transmembrane</keyword>
<dbReference type="InterPro" id="IPR001360">
    <property type="entry name" value="Glyco_hydro_1"/>
</dbReference>
<dbReference type="PANTHER" id="PTHR10353">
    <property type="entry name" value="GLYCOSYL HYDROLASE"/>
    <property type="match status" value="1"/>
</dbReference>
<dbReference type="PROSITE" id="PS00572">
    <property type="entry name" value="GLYCOSYL_HYDROL_F1_1"/>
    <property type="match status" value="2"/>
</dbReference>
<evidence type="ECO:0000256" key="3">
    <source>
        <dbReference type="ARBA" id="ARBA00022801"/>
    </source>
</evidence>
<reference evidence="8" key="1">
    <citation type="submission" date="2025-08" db="UniProtKB">
        <authorList>
            <consortium name="Ensembl"/>
        </authorList>
    </citation>
    <scope>IDENTIFICATION</scope>
</reference>
<keyword evidence="7" id="KW-1133">Transmembrane helix</keyword>
<evidence type="ECO:0000256" key="4">
    <source>
        <dbReference type="ARBA" id="ARBA00023180"/>
    </source>
</evidence>
<comment type="similarity">
    <text evidence="1">Belongs to the glycosyl hydrolase 1 family.</text>
</comment>
<comment type="subunit">
    <text evidence="2">Homodimer.</text>
</comment>
<dbReference type="SUPFAM" id="SSF51445">
    <property type="entry name" value="(Trans)glycosidases"/>
    <property type="match status" value="2"/>
</dbReference>
<proteinExistence type="inferred from homology"/>
<sequence>MSHGLFYRCPCYISGPENISVVLLLPSLPPSEIPSKSKVVWEKFSPQTKFERQLYHYGTFPEGFHWGVLSSAYQVEGGWNADGKGPCVWDTFTQKPGNIPNNDNGDVACDSYNKIDADLYMLRALKVKTYRFSLSWSRIFPNGYKSSLNQKGVDYYNRLIDGLIANNIAPMVTLYHWDLPQALQNINGWDNPEMINIFNEYCDFCYATFGDRVKFWITFNEPQTIAWSGYGLGQIPPNVNQPGDAPYRVAHNLLKAHAQVYHTYDEKYRASQGGLVSISLNAEWAEPLDINVPREVVAADRALQFQLGWFAHPIFKNGDYPDAMKWQVGNKSELQGLTESRLPSFTDEDKAFIQGTADVFCINTYTTKVVHHQKAVAWGLRRLLNWLKEEYGDPEIYITENGVATGTAITVDDTDRIFFLNTYIDEALKAHNLDGVRVKGYIASSLMDSFEWLKGYTVGYGLHYVNFKLSSRPRSPKRSAHLYFDIMNNNGFPLTEDVEMTFVSFVYAQTPQIEGAWRADGKGLSIWDKFAHTPEKISQDDNGDIACDSYNKIAEDIISLKTLRVRHYRFSVSWPRIMPDGTNKKMNEAGLNYYHRLVDALLEANITPQVTLYHWDLPQALQDVGGWENETIVERFRDYADVVFNSLGDKVKFWITINEPYIVALHGYGINANPGTAPYIAGHNLLKAHAEAWHVYNDKYRAKQGGIIGITINSDWAEPRNPYKQEDVDAAMRVVQFMMGWFAHPVFNGDYSDLMKNIIRERSLAAEFTPAEVARIKGTHDYFGFNHYTTVLAFYVDFQNQEHYDADSDRTWLESGSDWLKVNPMGFRKILKFIKDEYGNPPVFVTENGVSERGPVNLNDTLRIHYYENYINQALKAYLLDGVDMRGYAAWSLMDNLEWTMGYDERFGLFYVNRSDPSLPRIPKKSVWHYATITNCNGFISPGEIPHECQIHEPEGNIYPFVRSFTVSFTLYVYLSVVLSLHPSIQLSLFLFTGTTSSSLPGEEPVVSFLGLEVSSSDATLGLSVLFSLTVIAAVAVVLMAYGIVKTSKKQKHPVEEHIDLENKCKF</sequence>
<name>A0A671PTD2_9TELE</name>